<comment type="caution">
    <text evidence="2">The sequence shown here is derived from an EMBL/GenBank/DDBJ whole genome shotgun (WGS) entry which is preliminary data.</text>
</comment>
<keyword evidence="1" id="KW-1133">Transmembrane helix</keyword>
<dbReference type="EMBL" id="BGPR01040498">
    <property type="protein sequence ID" value="GBO16629.1"/>
    <property type="molecule type" value="Genomic_DNA"/>
</dbReference>
<dbReference type="AlphaFoldDB" id="A0A4Y2UUF6"/>
<proteinExistence type="predicted"/>
<evidence type="ECO:0000313" key="3">
    <source>
        <dbReference type="Proteomes" id="UP000499080"/>
    </source>
</evidence>
<keyword evidence="1" id="KW-0472">Membrane</keyword>
<keyword evidence="3" id="KW-1185">Reference proteome</keyword>
<reference evidence="2 3" key="1">
    <citation type="journal article" date="2019" name="Sci. Rep.">
        <title>Orb-weaving spider Araneus ventricosus genome elucidates the spidroin gene catalogue.</title>
        <authorList>
            <person name="Kono N."/>
            <person name="Nakamura H."/>
            <person name="Ohtoshi R."/>
            <person name="Moran D.A.P."/>
            <person name="Shinohara A."/>
            <person name="Yoshida Y."/>
            <person name="Fujiwara M."/>
            <person name="Mori M."/>
            <person name="Tomita M."/>
            <person name="Arakawa K."/>
        </authorList>
    </citation>
    <scope>NUCLEOTIDE SEQUENCE [LARGE SCALE GENOMIC DNA]</scope>
</reference>
<keyword evidence="1" id="KW-0812">Transmembrane</keyword>
<evidence type="ECO:0000256" key="1">
    <source>
        <dbReference type="SAM" id="Phobius"/>
    </source>
</evidence>
<organism evidence="2 3">
    <name type="scientific">Araneus ventricosus</name>
    <name type="common">Orbweaver spider</name>
    <name type="synonym">Epeira ventricosa</name>
    <dbReference type="NCBI Taxonomy" id="182803"/>
    <lineage>
        <taxon>Eukaryota</taxon>
        <taxon>Metazoa</taxon>
        <taxon>Ecdysozoa</taxon>
        <taxon>Arthropoda</taxon>
        <taxon>Chelicerata</taxon>
        <taxon>Arachnida</taxon>
        <taxon>Araneae</taxon>
        <taxon>Araneomorphae</taxon>
        <taxon>Entelegynae</taxon>
        <taxon>Araneoidea</taxon>
        <taxon>Araneidae</taxon>
        <taxon>Araneus</taxon>
    </lineage>
</organism>
<name>A0A4Y2UUF6_ARAVE</name>
<gene>
    <name evidence="2" type="ORF">AVEN_208494_1</name>
</gene>
<dbReference type="Proteomes" id="UP000499080">
    <property type="component" value="Unassembled WGS sequence"/>
</dbReference>
<evidence type="ECO:0000313" key="2">
    <source>
        <dbReference type="EMBL" id="GBO16629.1"/>
    </source>
</evidence>
<accession>A0A4Y2UUF6</accession>
<protein>
    <submittedName>
        <fullName evidence="2">Uncharacterized protein</fullName>
    </submittedName>
</protein>
<feature type="transmembrane region" description="Helical" evidence="1">
    <location>
        <begin position="6"/>
        <end position="39"/>
    </location>
</feature>
<sequence>MDSLFFVVCFFCLLQITIGLLVFLFLSVLGFIGISVYSWEKTLASSTMNNFPFTATQRCGEPDRARGPCLQRTPLLNTSPCLSPAHVVMVSPKALGHSYSRIQGL</sequence>